<dbReference type="InterPro" id="IPR001466">
    <property type="entry name" value="Beta-lactam-related"/>
</dbReference>
<protein>
    <submittedName>
        <fullName evidence="2">Class A beta-lactamase-related serine hydrolase</fullName>
    </submittedName>
</protein>
<feature type="domain" description="Beta-lactamase-related" evidence="1">
    <location>
        <begin position="49"/>
        <end position="354"/>
    </location>
</feature>
<evidence type="ECO:0000259" key="1">
    <source>
        <dbReference type="Pfam" id="PF00144"/>
    </source>
</evidence>
<proteinExistence type="predicted"/>
<dbReference type="PANTHER" id="PTHR46825:SF7">
    <property type="entry name" value="D-ALANYL-D-ALANINE CARBOXYPEPTIDASE"/>
    <property type="match status" value="1"/>
</dbReference>
<name>A0A385SLU7_9BACT</name>
<gene>
    <name evidence="2" type="ORF">D4L85_10135</name>
</gene>
<dbReference type="InterPro" id="IPR012338">
    <property type="entry name" value="Beta-lactam/transpept-like"/>
</dbReference>
<dbReference type="GO" id="GO:0016787">
    <property type="term" value="F:hydrolase activity"/>
    <property type="evidence" value="ECO:0007669"/>
    <property type="project" value="UniProtKB-KW"/>
</dbReference>
<dbReference type="OrthoDB" id="9797709at2"/>
<keyword evidence="2" id="KW-0378">Hydrolase</keyword>
<evidence type="ECO:0000313" key="3">
    <source>
        <dbReference type="Proteomes" id="UP000266183"/>
    </source>
</evidence>
<dbReference type="Gene3D" id="3.40.710.10">
    <property type="entry name" value="DD-peptidase/beta-lactamase superfamily"/>
    <property type="match status" value="1"/>
</dbReference>
<dbReference type="SUPFAM" id="SSF56601">
    <property type="entry name" value="beta-lactamase/transpeptidase-like"/>
    <property type="match status" value="1"/>
</dbReference>
<dbReference type="Proteomes" id="UP000266183">
    <property type="component" value="Chromosome"/>
</dbReference>
<keyword evidence="3" id="KW-1185">Reference proteome</keyword>
<dbReference type="KEGG" id="chk:D4L85_10135"/>
<dbReference type="AlphaFoldDB" id="A0A385SLU7"/>
<dbReference type="RefSeq" id="WP_119754209.1">
    <property type="nucleotide sequence ID" value="NZ_CP032382.1"/>
</dbReference>
<evidence type="ECO:0000313" key="2">
    <source>
        <dbReference type="EMBL" id="AYB30915.1"/>
    </source>
</evidence>
<accession>A0A385SLU7</accession>
<sequence length="380" mass="43035">MQKRLPTLGLIGLLSLFITPRGFSEKRPPGKYKRIQKYLDQATRSKLAGVVVYIQSPKHGEWIIPSGYANLEKRTALQGDHIFSLASIGKMYNAVAVLKLVEEGRLKLDDKIADHLPVEIIRNLPNATEVTLRHLLRHASGFVNYEKDPELIRQYVSGQLKLDMLSHLDALRKYVFGKAALFKPGEKYSYSSTNYLLLAMIVDKVIPEGHSEYLRELIREHGFSNTYYRQTPPQKNVNYYGDLNQDGVMDDLTAQTIETTNWFAGDDGVYAPIGEAAHFLQALMKGKILNERSLKEMQTWNNARKPDYGLGLMADKSFPYGLLMGHSGRGIGVTTDLYYFPKQDMAVAIFCNTGLRGSAPLFSRAYLKMRGRIVKKLFLF</sequence>
<organism evidence="2 3">
    <name type="scientific">Chryseolinea soli</name>
    <dbReference type="NCBI Taxonomy" id="2321403"/>
    <lineage>
        <taxon>Bacteria</taxon>
        <taxon>Pseudomonadati</taxon>
        <taxon>Bacteroidota</taxon>
        <taxon>Cytophagia</taxon>
        <taxon>Cytophagales</taxon>
        <taxon>Fulvivirgaceae</taxon>
        <taxon>Chryseolinea</taxon>
    </lineage>
</organism>
<dbReference type="EMBL" id="CP032382">
    <property type="protein sequence ID" value="AYB30915.1"/>
    <property type="molecule type" value="Genomic_DNA"/>
</dbReference>
<dbReference type="Pfam" id="PF00144">
    <property type="entry name" value="Beta-lactamase"/>
    <property type="match status" value="1"/>
</dbReference>
<dbReference type="InterPro" id="IPR050491">
    <property type="entry name" value="AmpC-like"/>
</dbReference>
<reference evidence="3" key="1">
    <citation type="submission" date="2018-09" db="EMBL/GenBank/DDBJ databases">
        <title>Chryseolinea sp. KIS68-18 isolated from soil.</title>
        <authorList>
            <person name="Weon H.-Y."/>
            <person name="Kwon S.-W."/>
            <person name="Lee S.A."/>
        </authorList>
    </citation>
    <scope>NUCLEOTIDE SEQUENCE [LARGE SCALE GENOMIC DNA]</scope>
    <source>
        <strain evidence="3">KIS68-18</strain>
    </source>
</reference>
<dbReference type="PANTHER" id="PTHR46825">
    <property type="entry name" value="D-ALANYL-D-ALANINE-CARBOXYPEPTIDASE/ENDOPEPTIDASE AMPH"/>
    <property type="match status" value="1"/>
</dbReference>